<comment type="caution">
    <text evidence="2">The sequence shown here is derived from an EMBL/GenBank/DDBJ whole genome shotgun (WGS) entry which is preliminary data.</text>
</comment>
<proteinExistence type="predicted"/>
<keyword evidence="3" id="KW-1185">Reference proteome</keyword>
<accession>A0A8T8SWI8</accession>
<dbReference type="AlphaFoldDB" id="A0A8T8SWI8"/>
<evidence type="ECO:0000313" key="3">
    <source>
        <dbReference type="Proteomes" id="UP000077521"/>
    </source>
</evidence>
<sequence length="284" mass="30481">MSSPSSASSPTKNTKWVTHLALSADIILGKAKSENCVHEVECTMDDSVGQIHTVMLNCWARDVPEQGVYLICNIPFATHPLRLGVPDVSAMRAVPDELDGGDAGSTTLPPASIVLTGTGVISSVSPDRKAAVIKGFTYLNKTHQWQPWTINAAFPDSPKYNIWTTPGPRNLVNFDCSVVREAGHFTFDTALTRITLLEAAPTPLLQALGVVSPATDDRAERIRQARAARQVQGNGKAKISTEDSSTPAPSEHAPEMHAGHPPAPVARPVTPTPSQRHGKRGRHE</sequence>
<feature type="region of interest" description="Disordered" evidence="1">
    <location>
        <begin position="227"/>
        <end position="284"/>
    </location>
</feature>
<dbReference type="EMBL" id="LWDF02000343">
    <property type="protein sequence ID" value="KAE8250219.1"/>
    <property type="molecule type" value="Genomic_DNA"/>
</dbReference>
<reference evidence="2" key="1">
    <citation type="submission" date="2016-04" db="EMBL/GenBank/DDBJ databases">
        <authorList>
            <person name="Nguyen H.D."/>
            <person name="Samba Siva P."/>
            <person name="Cullis J."/>
            <person name="Levesque C.A."/>
            <person name="Hambleton S."/>
        </authorList>
    </citation>
    <scope>NUCLEOTIDE SEQUENCE</scope>
    <source>
        <strain evidence="2">DAOMC 236416</strain>
    </source>
</reference>
<name>A0A8T8SWI8_9BASI</name>
<evidence type="ECO:0000313" key="2">
    <source>
        <dbReference type="EMBL" id="KAE8250219.1"/>
    </source>
</evidence>
<dbReference type="Proteomes" id="UP000077521">
    <property type="component" value="Unassembled WGS sequence"/>
</dbReference>
<organism evidence="2 3">
    <name type="scientific">Tilletia indica</name>
    <dbReference type="NCBI Taxonomy" id="43049"/>
    <lineage>
        <taxon>Eukaryota</taxon>
        <taxon>Fungi</taxon>
        <taxon>Dikarya</taxon>
        <taxon>Basidiomycota</taxon>
        <taxon>Ustilaginomycotina</taxon>
        <taxon>Exobasidiomycetes</taxon>
        <taxon>Tilletiales</taxon>
        <taxon>Tilletiaceae</taxon>
        <taxon>Tilletia</taxon>
    </lineage>
</organism>
<reference evidence="2" key="2">
    <citation type="journal article" date="2019" name="IMA Fungus">
        <title>Genome sequencing and comparison of five Tilletia species to identify candidate genes for the detection of regulated species infecting wheat.</title>
        <authorList>
            <person name="Nguyen H.D.T."/>
            <person name="Sultana T."/>
            <person name="Kesanakurti P."/>
            <person name="Hambleton S."/>
        </authorList>
    </citation>
    <scope>NUCLEOTIDE SEQUENCE</scope>
    <source>
        <strain evidence="2">DAOMC 236416</strain>
    </source>
</reference>
<evidence type="ECO:0000256" key="1">
    <source>
        <dbReference type="SAM" id="MobiDB-lite"/>
    </source>
</evidence>
<gene>
    <name evidence="2" type="ORF">A4X13_0g4888</name>
</gene>
<protein>
    <submittedName>
        <fullName evidence="2">Uncharacterized protein</fullName>
    </submittedName>
</protein>